<dbReference type="UniPathway" id="UPA00674"/>
<dbReference type="SUPFAM" id="SSF53474">
    <property type="entry name" value="alpha/beta-Hydrolases"/>
    <property type="match status" value="1"/>
</dbReference>
<dbReference type="PANTHER" id="PTHR33428:SF10">
    <property type="entry name" value="CHLOROPHYLLASE-1"/>
    <property type="match status" value="1"/>
</dbReference>
<protein>
    <submittedName>
        <fullName evidence="1">Uncharacterized protein</fullName>
    </submittedName>
</protein>
<dbReference type="GO" id="GO:0047746">
    <property type="term" value="F:chlorophyllase activity"/>
    <property type="evidence" value="ECO:0007669"/>
    <property type="project" value="TreeGrafter"/>
</dbReference>
<dbReference type="Proteomes" id="UP000325577">
    <property type="component" value="Linkage Group LG0"/>
</dbReference>
<name>A0A5J5C759_9ASTE</name>
<dbReference type="Pfam" id="PF07224">
    <property type="entry name" value="Chlorophyllase"/>
    <property type="match status" value="1"/>
</dbReference>
<dbReference type="InterPro" id="IPR029058">
    <property type="entry name" value="AB_hydrolase_fold"/>
</dbReference>
<dbReference type="GO" id="GO:0015996">
    <property type="term" value="P:chlorophyll catabolic process"/>
    <property type="evidence" value="ECO:0007669"/>
    <property type="project" value="UniProtKB-UniPathway"/>
</dbReference>
<dbReference type="AlphaFoldDB" id="A0A5J5C759"/>
<dbReference type="InterPro" id="IPR017395">
    <property type="entry name" value="Chlorophyllase-like"/>
</dbReference>
<reference evidence="1 2" key="1">
    <citation type="submission" date="2019-09" db="EMBL/GenBank/DDBJ databases">
        <title>A chromosome-level genome assembly of the Chinese tupelo Nyssa sinensis.</title>
        <authorList>
            <person name="Yang X."/>
            <person name="Kang M."/>
            <person name="Yang Y."/>
            <person name="Xiong H."/>
            <person name="Wang M."/>
            <person name="Zhang Z."/>
            <person name="Wang Z."/>
            <person name="Wu H."/>
            <person name="Ma T."/>
            <person name="Liu J."/>
            <person name="Xi Z."/>
        </authorList>
    </citation>
    <scope>NUCLEOTIDE SEQUENCE [LARGE SCALE GENOMIC DNA]</scope>
    <source>
        <strain evidence="1">J267</strain>
        <tissue evidence="1">Leaf</tissue>
    </source>
</reference>
<accession>A0A5J5C759</accession>
<dbReference type="OrthoDB" id="2093222at2759"/>
<evidence type="ECO:0000313" key="2">
    <source>
        <dbReference type="Proteomes" id="UP000325577"/>
    </source>
</evidence>
<evidence type="ECO:0000313" key="1">
    <source>
        <dbReference type="EMBL" id="KAA8550826.1"/>
    </source>
</evidence>
<gene>
    <name evidence="1" type="ORF">F0562_002510</name>
</gene>
<dbReference type="PANTHER" id="PTHR33428">
    <property type="entry name" value="CHLOROPHYLLASE-2, CHLOROPLASTIC"/>
    <property type="match status" value="1"/>
</dbReference>
<keyword evidence="2" id="KW-1185">Reference proteome</keyword>
<proteinExistence type="predicted"/>
<dbReference type="EMBL" id="CM018031">
    <property type="protein sequence ID" value="KAA8550826.1"/>
    <property type="molecule type" value="Genomic_DNA"/>
</dbReference>
<organism evidence="1 2">
    <name type="scientific">Nyssa sinensis</name>
    <dbReference type="NCBI Taxonomy" id="561372"/>
    <lineage>
        <taxon>Eukaryota</taxon>
        <taxon>Viridiplantae</taxon>
        <taxon>Streptophyta</taxon>
        <taxon>Embryophyta</taxon>
        <taxon>Tracheophyta</taxon>
        <taxon>Spermatophyta</taxon>
        <taxon>Magnoliopsida</taxon>
        <taxon>eudicotyledons</taxon>
        <taxon>Gunneridae</taxon>
        <taxon>Pentapetalae</taxon>
        <taxon>asterids</taxon>
        <taxon>Cornales</taxon>
        <taxon>Nyssaceae</taxon>
        <taxon>Nyssa</taxon>
    </lineage>
</organism>
<sequence>MAMVEAMPALTISVFDEGDLAVESKKVETSDSSSPPKPLLIVTPTIQGTYPVILFLHGFLIHNTSYTLLLQHISSHGYIVVAPQLYVTMFSTGTEEVKLAAAVANWLSTGLQTVLPNDNVRPNLLKIALAGHSRGGKAAFALALGHAETFVRFSALLGIDPVAGISIYCQTQPKILTYVPRSFNLDIPVSVIGTGLGDEQKNCMMPACAPDGVNHDEFFAECKPPCCYFLAKDYGHMDMLDDAVAALSSCLCKSGKGSKDPMRKCVGGLVVAFLNAYLGGDFDALKAIVGDPAIAPIELDPVIFIEA</sequence>
<dbReference type="Gene3D" id="3.40.50.1820">
    <property type="entry name" value="alpha/beta hydrolase"/>
    <property type="match status" value="1"/>
</dbReference>